<reference evidence="1 2" key="1">
    <citation type="submission" date="2019-02" db="EMBL/GenBank/DDBJ databases">
        <title>Corallincola luteus sp. nov., a marine bacterium isolated from surface sediment of Bohai Sea in China.</title>
        <authorList>
            <person name="Ren Q."/>
        </authorList>
    </citation>
    <scope>NUCLEOTIDE SEQUENCE [LARGE SCALE GENOMIC DNA]</scope>
    <source>
        <strain evidence="1 2">DASS28</strain>
    </source>
</reference>
<dbReference type="Pfam" id="PF18944">
    <property type="entry name" value="DUF5691"/>
    <property type="match status" value="1"/>
</dbReference>
<sequence>MNGWSQLVRQTILGASRQVDISLPESLSAAQQQWANAEPDTQLLNNLALVHWYNLTGRPATNAIGLELGDKAEQETLTYCSTGCNRVIERLIREQRLRLLEELLSLLAEKQQLIQRQTIPAVFELAEEHPELTPFISHVCGQRGLWLAKQMPQWQALFNTVIEPHKWTESRGQLRAFQMLHRLDGDFDAGWQEFLGIWSNESAKERLRLLETITGHIRPELSEWLVGCEKDRSRGVRFLATGYRAVLGEPAITQQLAAFVDQHITYKRALLNKGQIDIELPQQFEPCWKKMGIPEALEYLPDGDRVGDKSGWVYSLLSLVNPLQLVEQLELDISKLLAVVSKSHEKKLLLQALEQAALLHLCLPYFSLRLKSLAHTDEVMVWLSPWLMKLDFVSHRDPVIQALKVAAGKKDQTGYIRINWLARLPSLDTEFADVVIQYLAKALPVMGWLPPDDEAALAELAQKLALADYDRISAQITQINNQSDHSYFDALLQNYALRKEFHEGLDND</sequence>
<dbReference type="EMBL" id="SJXE01000011">
    <property type="protein sequence ID" value="TCI01707.1"/>
    <property type="molecule type" value="Genomic_DNA"/>
</dbReference>
<gene>
    <name evidence="1" type="ORF">EZV61_17200</name>
</gene>
<evidence type="ECO:0000313" key="2">
    <source>
        <dbReference type="Proteomes" id="UP000292554"/>
    </source>
</evidence>
<accession>A0ABY2AI26</accession>
<comment type="caution">
    <text evidence="1">The sequence shown here is derived from an EMBL/GenBank/DDBJ whole genome shotgun (WGS) entry which is preliminary data.</text>
</comment>
<proteinExistence type="predicted"/>
<dbReference type="Proteomes" id="UP000292554">
    <property type="component" value="Unassembled WGS sequence"/>
</dbReference>
<evidence type="ECO:0000313" key="1">
    <source>
        <dbReference type="EMBL" id="TCI01707.1"/>
    </source>
</evidence>
<protein>
    <recommendedName>
        <fullName evidence="3">Zorya protein ZorC EH domain-containing protein</fullName>
    </recommendedName>
</protein>
<evidence type="ECO:0008006" key="3">
    <source>
        <dbReference type="Google" id="ProtNLM"/>
    </source>
</evidence>
<dbReference type="RefSeq" id="WP_131417192.1">
    <property type="nucleotide sequence ID" value="NZ_SJXE01000011.1"/>
</dbReference>
<organism evidence="1 2">
    <name type="scientific">Corallincola luteus</name>
    <dbReference type="NCBI Taxonomy" id="1775177"/>
    <lineage>
        <taxon>Bacteria</taxon>
        <taxon>Pseudomonadati</taxon>
        <taxon>Pseudomonadota</taxon>
        <taxon>Gammaproteobacteria</taxon>
        <taxon>Alteromonadales</taxon>
        <taxon>Psychromonadaceae</taxon>
        <taxon>Corallincola</taxon>
    </lineage>
</organism>
<name>A0ABY2AI26_9GAMM</name>
<dbReference type="InterPro" id="IPR043746">
    <property type="entry name" value="DUF5691"/>
</dbReference>
<keyword evidence="2" id="KW-1185">Reference proteome</keyword>